<keyword evidence="5" id="KW-0808">Transferase</keyword>
<gene>
    <name evidence="8" type="ORF">GTW23_12875</name>
</gene>
<protein>
    <recommendedName>
        <fullName evidence="3">Glutamine--fructose-6-phosphate aminotransferase [isomerizing]</fullName>
        <ecNumber evidence="2">2.6.1.16</ecNumber>
    </recommendedName>
</protein>
<dbReference type="PANTHER" id="PTHR10937:SF0">
    <property type="entry name" value="GLUTAMINE--FRUCTOSE-6-PHOSPHATE TRANSAMINASE (ISOMERIZING)"/>
    <property type="match status" value="1"/>
</dbReference>
<dbReference type="EMBL" id="JAAAML010000002">
    <property type="protein sequence ID" value="MCO6409070.1"/>
    <property type="molecule type" value="Genomic_DNA"/>
</dbReference>
<dbReference type="PANTHER" id="PTHR10937">
    <property type="entry name" value="GLUCOSAMINE--FRUCTOSE-6-PHOSPHATE AMINOTRANSFERASE, ISOMERIZING"/>
    <property type="match status" value="1"/>
</dbReference>
<evidence type="ECO:0000313" key="8">
    <source>
        <dbReference type="EMBL" id="MCO6409070.1"/>
    </source>
</evidence>
<reference evidence="8 9" key="1">
    <citation type="submission" date="2020-01" db="EMBL/GenBank/DDBJ databases">
        <title>Genomes of bacteria type strains.</title>
        <authorList>
            <person name="Chen J."/>
            <person name="Zhu S."/>
            <person name="Yang J."/>
        </authorList>
    </citation>
    <scope>NUCLEOTIDE SEQUENCE [LARGE SCALE GENOMIC DNA]</scope>
    <source>
        <strain evidence="8 9">DSM 16655</strain>
    </source>
</reference>
<dbReference type="Gene3D" id="3.40.50.620">
    <property type="entry name" value="HUPs"/>
    <property type="match status" value="1"/>
</dbReference>
<comment type="catalytic activity">
    <reaction evidence="1">
        <text>D-fructose 6-phosphate + L-glutamine = D-glucosamine 6-phosphate + L-glutamate</text>
        <dbReference type="Rhea" id="RHEA:13237"/>
        <dbReference type="ChEBI" id="CHEBI:29985"/>
        <dbReference type="ChEBI" id="CHEBI:58359"/>
        <dbReference type="ChEBI" id="CHEBI:58725"/>
        <dbReference type="ChEBI" id="CHEBI:61527"/>
        <dbReference type="EC" id="2.6.1.16"/>
    </reaction>
</comment>
<dbReference type="CDD" id="cd00352">
    <property type="entry name" value="Gn_AT_II"/>
    <property type="match status" value="1"/>
</dbReference>
<evidence type="ECO:0000256" key="1">
    <source>
        <dbReference type="ARBA" id="ARBA00001031"/>
    </source>
</evidence>
<proteinExistence type="predicted"/>
<keyword evidence="4" id="KW-0032">Aminotransferase</keyword>
<keyword evidence="9" id="KW-1185">Reference proteome</keyword>
<evidence type="ECO:0000256" key="3">
    <source>
        <dbReference type="ARBA" id="ARBA00016090"/>
    </source>
</evidence>
<evidence type="ECO:0000256" key="6">
    <source>
        <dbReference type="ARBA" id="ARBA00022962"/>
    </source>
</evidence>
<keyword evidence="6" id="KW-0315">Glutamine amidotransferase</keyword>
<evidence type="ECO:0000256" key="4">
    <source>
        <dbReference type="ARBA" id="ARBA00022576"/>
    </source>
</evidence>
<dbReference type="InterPro" id="IPR014729">
    <property type="entry name" value="Rossmann-like_a/b/a_fold"/>
</dbReference>
<dbReference type="PROSITE" id="PS51278">
    <property type="entry name" value="GATASE_TYPE_2"/>
    <property type="match status" value="1"/>
</dbReference>
<evidence type="ECO:0000256" key="2">
    <source>
        <dbReference type="ARBA" id="ARBA00012916"/>
    </source>
</evidence>
<evidence type="ECO:0000313" key="9">
    <source>
        <dbReference type="Proteomes" id="UP001320715"/>
    </source>
</evidence>
<dbReference type="Gene3D" id="3.60.20.10">
    <property type="entry name" value="Glutamine Phosphoribosylpyrophosphate, subunit 1, domain 1"/>
    <property type="match status" value="1"/>
</dbReference>
<dbReference type="InterPro" id="IPR029055">
    <property type="entry name" value="Ntn_hydrolases_N"/>
</dbReference>
<sequence>MCGIFGLVTSSRQGLDRAAWDRAIRNLFILSQSRGKEAAGIAIANADEIVVHKDSVSAEAMLKTADYKTAVSRGADGFFAAPGDKSALSVVGHARLVTNGLQGIDANNQPVWRDDIVIVHNGIVTNWAELWAENPDIKPRAEVDTEVIAALMHKYTVEGDTTQKAMSRAFDDIYGETSIAFFQRGTNELMIGTNTGSVHYCISAKGDAFFFASEKWICQKLTSGDKTIPGFAGVPVHQLTAGNGMSIDLSSIEVKTFGFDSALATPQISPMLATQRNIEEKSYRLRHAQATMQRCSKCLLPETMPYIAYDADGVCNYCHTYEPWEKKPESEIEEYLARFRGDGKSPDCVVAFSGGRDSSYGLHLLKEKFGMQPITFSYDWGMVTDLARRNQARMCGKLGIEHIWISANIKEKRANIRANVLAWLKKPDLGIIPLFMAGDKQFFWYANELIKQTGIPLMVFCTNRLEKTDFKLGFLDMPPQVDGFNQPSTFGMGRKAQMLMQYGKRYLSNPRYINRSIPDTAWAFLSYYGINQDHLYLFDYVDWDEDVIDDVLINGYDWELADDTECTWRIGDGTAAFYNYIYTTVAGFSEHDTFRSNQIREGQLTRDRAMELVERDNQPRWKSIREYTQLINIDFDEAIRVIDRIPKLYGA</sequence>
<dbReference type="SUPFAM" id="SSF52402">
    <property type="entry name" value="Adenine nucleotide alpha hydrolases-like"/>
    <property type="match status" value="1"/>
</dbReference>
<evidence type="ECO:0000256" key="5">
    <source>
        <dbReference type="ARBA" id="ARBA00022679"/>
    </source>
</evidence>
<dbReference type="Proteomes" id="UP001320715">
    <property type="component" value="Unassembled WGS sequence"/>
</dbReference>
<dbReference type="RefSeq" id="WP_252916061.1">
    <property type="nucleotide sequence ID" value="NZ_CP159480.1"/>
</dbReference>
<dbReference type="EC" id="2.6.1.16" evidence="2"/>
<dbReference type="Pfam" id="PF13522">
    <property type="entry name" value="GATase_6"/>
    <property type="match status" value="1"/>
</dbReference>
<name>A0ABT1CU40_9HYPH</name>
<organism evidence="8 9">
    <name type="scientific">Hoeflea alexandrii</name>
    <dbReference type="NCBI Taxonomy" id="288436"/>
    <lineage>
        <taxon>Bacteria</taxon>
        <taxon>Pseudomonadati</taxon>
        <taxon>Pseudomonadota</taxon>
        <taxon>Alphaproteobacteria</taxon>
        <taxon>Hyphomicrobiales</taxon>
        <taxon>Rhizobiaceae</taxon>
        <taxon>Hoeflea</taxon>
    </lineage>
</organism>
<dbReference type="InterPro" id="IPR017932">
    <property type="entry name" value="GATase_2_dom"/>
</dbReference>
<comment type="caution">
    <text evidence="8">The sequence shown here is derived from an EMBL/GenBank/DDBJ whole genome shotgun (WGS) entry which is preliminary data.</text>
</comment>
<feature type="domain" description="Glutamine amidotransferase type-2" evidence="7">
    <location>
        <begin position="2"/>
        <end position="250"/>
    </location>
</feature>
<accession>A0ABT1CU40</accession>
<evidence type="ECO:0000259" key="7">
    <source>
        <dbReference type="PROSITE" id="PS51278"/>
    </source>
</evidence>
<dbReference type="SUPFAM" id="SSF56235">
    <property type="entry name" value="N-terminal nucleophile aminohydrolases (Ntn hydrolases)"/>
    <property type="match status" value="1"/>
</dbReference>